<feature type="transmembrane region" description="Helical" evidence="1">
    <location>
        <begin position="70"/>
        <end position="88"/>
    </location>
</feature>
<feature type="domain" description="EamA" evidence="2">
    <location>
        <begin position="8"/>
        <end position="142"/>
    </location>
</feature>
<feature type="transmembrane region" description="Helical" evidence="1">
    <location>
        <begin position="272"/>
        <end position="289"/>
    </location>
</feature>
<dbReference type="EMBL" id="JAAVUP010000003">
    <property type="protein sequence ID" value="NKE18177.1"/>
    <property type="molecule type" value="Genomic_DNA"/>
</dbReference>
<sequence>MFTYPSSLGIVAGLAASTIWGGALAMTRLAVSGDAPLGAADVAILRFAGPAILLFPVLRQAMPRLRQVSPWLLGLMILGGGAPFALVAGTGLETAGAAEAGALLPGMVPLCVAMVSALLGERFGLRRGIGLMLIALAAVVIVLPAILAGGHGRWAGYALLLIAAVMATGYTIALRLSGIGAWEAAAFVSTVSLVGFGPVYLLVMTPGLSVVGWHELGAQAAYQGIASGIMAPVAFGMAVRRLGAAQASAFASLSPGAACAGGFALMGEVPDTLTAIAVIASGLGVALVAQPARIAPAGDAERM</sequence>
<dbReference type="GO" id="GO:0016020">
    <property type="term" value="C:membrane"/>
    <property type="evidence" value="ECO:0007669"/>
    <property type="project" value="InterPro"/>
</dbReference>
<keyword evidence="5" id="KW-1185">Reference proteome</keyword>
<feature type="transmembrane region" description="Helical" evidence="1">
    <location>
        <begin position="185"/>
        <end position="208"/>
    </location>
</feature>
<feature type="transmembrane region" description="Helical" evidence="1">
    <location>
        <begin position="100"/>
        <end position="119"/>
    </location>
</feature>
<feature type="transmembrane region" description="Helical" evidence="1">
    <location>
        <begin position="247"/>
        <end position="266"/>
    </location>
</feature>
<keyword evidence="1" id="KW-1133">Transmembrane helix</keyword>
<feature type="transmembrane region" description="Helical" evidence="1">
    <location>
        <begin position="131"/>
        <end position="148"/>
    </location>
</feature>
<reference evidence="4 5" key="2">
    <citation type="submission" date="2020-02" db="EMBL/GenBank/DDBJ databases">
        <authorList>
            <person name="Sun Q."/>
            <person name="Inoue M."/>
        </authorList>
    </citation>
    <scope>NUCLEOTIDE SEQUENCE [LARGE SCALE GENOMIC DNA]</scope>
    <source>
        <strain evidence="4 5">KCTC 22478</strain>
    </source>
</reference>
<evidence type="ECO:0000259" key="2">
    <source>
        <dbReference type="Pfam" id="PF00892"/>
    </source>
</evidence>
<dbReference type="Proteomes" id="UP000746741">
    <property type="component" value="Unassembled WGS sequence"/>
</dbReference>
<proteinExistence type="predicted"/>
<dbReference type="SUPFAM" id="SSF103481">
    <property type="entry name" value="Multidrug resistance efflux transporter EmrE"/>
    <property type="match status" value="1"/>
</dbReference>
<evidence type="ECO:0000313" key="3">
    <source>
        <dbReference type="EMBL" id="MBR0660102.1"/>
    </source>
</evidence>
<dbReference type="RefSeq" id="WP_168042048.1">
    <property type="nucleotide sequence ID" value="NZ_JAAEDK010000025.1"/>
</dbReference>
<keyword evidence="1" id="KW-0472">Membrane</keyword>
<dbReference type="Proteomes" id="UP001138708">
    <property type="component" value="Unassembled WGS sequence"/>
</dbReference>
<evidence type="ECO:0000313" key="5">
    <source>
        <dbReference type="Proteomes" id="UP000746741"/>
    </source>
</evidence>
<feature type="transmembrane region" description="Helical" evidence="1">
    <location>
        <begin position="154"/>
        <end position="173"/>
    </location>
</feature>
<accession>A0A9X9WIE2</accession>
<evidence type="ECO:0000256" key="1">
    <source>
        <dbReference type="SAM" id="Phobius"/>
    </source>
</evidence>
<evidence type="ECO:0000313" key="6">
    <source>
        <dbReference type="Proteomes" id="UP001138708"/>
    </source>
</evidence>
<dbReference type="EMBL" id="JAAEDK010000025">
    <property type="protein sequence ID" value="MBR0660102.1"/>
    <property type="molecule type" value="Genomic_DNA"/>
</dbReference>
<feature type="transmembrane region" description="Helical" evidence="1">
    <location>
        <begin position="220"/>
        <end position="240"/>
    </location>
</feature>
<evidence type="ECO:0000313" key="4">
    <source>
        <dbReference type="EMBL" id="NKE18177.1"/>
    </source>
</evidence>
<protein>
    <submittedName>
        <fullName evidence="3">DMT family transporter</fullName>
    </submittedName>
</protein>
<name>A0A9X9WIE2_9PROT</name>
<organism evidence="3 6">
    <name type="scientific">Neoroseomonas oryzicola</name>
    <dbReference type="NCBI Taxonomy" id="535904"/>
    <lineage>
        <taxon>Bacteria</taxon>
        <taxon>Pseudomonadati</taxon>
        <taxon>Pseudomonadota</taxon>
        <taxon>Alphaproteobacteria</taxon>
        <taxon>Acetobacterales</taxon>
        <taxon>Acetobacteraceae</taxon>
        <taxon>Neoroseomonas</taxon>
    </lineage>
</organism>
<comment type="caution">
    <text evidence="3">The sequence shown here is derived from an EMBL/GenBank/DDBJ whole genome shotgun (WGS) entry which is preliminary data.</text>
</comment>
<feature type="transmembrane region" description="Helical" evidence="1">
    <location>
        <begin position="35"/>
        <end position="58"/>
    </location>
</feature>
<gene>
    <name evidence="4" type="ORF">GWK15_14590</name>
    <name evidence="3" type="ORF">GXW75_12650</name>
</gene>
<dbReference type="InterPro" id="IPR037185">
    <property type="entry name" value="EmrE-like"/>
</dbReference>
<reference evidence="3" key="3">
    <citation type="journal article" date="2021" name="Syst. Appl. Microbiol.">
        <title>Roseomonas hellenica sp. nov., isolated from roots of wild-growing Alkanna tinctoria.</title>
        <authorList>
            <person name="Rat A."/>
            <person name="Naranjo H.D."/>
            <person name="Lebbe L."/>
            <person name="Cnockaert M."/>
            <person name="Krigas N."/>
            <person name="Grigoriadou K."/>
            <person name="Maloupa E."/>
            <person name="Willems A."/>
        </authorList>
    </citation>
    <scope>NUCLEOTIDE SEQUENCE</scope>
    <source>
        <strain evidence="3">LMG 31161</strain>
    </source>
</reference>
<dbReference type="Pfam" id="PF00892">
    <property type="entry name" value="EamA"/>
    <property type="match status" value="2"/>
</dbReference>
<keyword evidence="1" id="KW-0812">Transmembrane</keyword>
<dbReference type="InterPro" id="IPR000620">
    <property type="entry name" value="EamA_dom"/>
</dbReference>
<feature type="domain" description="EamA" evidence="2">
    <location>
        <begin position="155"/>
        <end position="288"/>
    </location>
</feature>
<dbReference type="AlphaFoldDB" id="A0A9X9WIE2"/>
<reference evidence="3" key="1">
    <citation type="submission" date="2020-01" db="EMBL/GenBank/DDBJ databases">
        <authorList>
            <person name="Rat A."/>
        </authorList>
    </citation>
    <scope>NUCLEOTIDE SEQUENCE</scope>
    <source>
        <strain evidence="3">LMG 31161</strain>
    </source>
</reference>